<comment type="caution">
    <text evidence="2">The sequence shown here is derived from an EMBL/GenBank/DDBJ whole genome shotgun (WGS) entry which is preliminary data.</text>
</comment>
<reference evidence="2" key="1">
    <citation type="submission" date="2021-06" db="EMBL/GenBank/DDBJ databases">
        <authorList>
            <person name="Kallberg Y."/>
            <person name="Tangrot J."/>
            <person name="Rosling A."/>
        </authorList>
    </citation>
    <scope>NUCLEOTIDE SEQUENCE</scope>
    <source>
        <strain evidence="2">FL966</strain>
    </source>
</reference>
<proteinExistence type="predicted"/>
<sequence>MTNKFAYWNKIGLFALAMGLPMLKIQFSHAAIISTKCCGSSRKRTSRLRRAELTTGVDSGMLQLQRDRELNIIIDDAHFIPQIPPPTYTRTINYMGLPPPYTSESNNGSVITSDYSSSIEEGTTQSTTSSIIQTLPQSYSSNLAYQT</sequence>
<accession>A0A9N9EJD2</accession>
<evidence type="ECO:0000256" key="1">
    <source>
        <dbReference type="SAM" id="MobiDB-lite"/>
    </source>
</evidence>
<gene>
    <name evidence="2" type="ORF">CPELLU_LOCUS10693</name>
</gene>
<evidence type="ECO:0000313" key="3">
    <source>
        <dbReference type="Proteomes" id="UP000789759"/>
    </source>
</evidence>
<organism evidence="2 3">
    <name type="scientific">Cetraspora pellucida</name>
    <dbReference type="NCBI Taxonomy" id="1433469"/>
    <lineage>
        <taxon>Eukaryota</taxon>
        <taxon>Fungi</taxon>
        <taxon>Fungi incertae sedis</taxon>
        <taxon>Mucoromycota</taxon>
        <taxon>Glomeromycotina</taxon>
        <taxon>Glomeromycetes</taxon>
        <taxon>Diversisporales</taxon>
        <taxon>Gigasporaceae</taxon>
        <taxon>Cetraspora</taxon>
    </lineage>
</organism>
<dbReference type="Proteomes" id="UP000789759">
    <property type="component" value="Unassembled WGS sequence"/>
</dbReference>
<feature type="compositionally biased region" description="Low complexity" evidence="1">
    <location>
        <begin position="116"/>
        <end position="131"/>
    </location>
</feature>
<feature type="compositionally biased region" description="Polar residues" evidence="1">
    <location>
        <begin position="103"/>
        <end position="115"/>
    </location>
</feature>
<dbReference type="AlphaFoldDB" id="A0A9N9EJD2"/>
<name>A0A9N9EJD2_9GLOM</name>
<feature type="non-terminal residue" evidence="2">
    <location>
        <position position="147"/>
    </location>
</feature>
<dbReference type="EMBL" id="CAJVQA010008961">
    <property type="protein sequence ID" value="CAG8679310.1"/>
    <property type="molecule type" value="Genomic_DNA"/>
</dbReference>
<dbReference type="OrthoDB" id="2335851at2759"/>
<feature type="region of interest" description="Disordered" evidence="1">
    <location>
        <begin position="103"/>
        <end position="131"/>
    </location>
</feature>
<keyword evidence="3" id="KW-1185">Reference proteome</keyword>
<evidence type="ECO:0000313" key="2">
    <source>
        <dbReference type="EMBL" id="CAG8679310.1"/>
    </source>
</evidence>
<protein>
    <submittedName>
        <fullName evidence="2">13950_t:CDS:1</fullName>
    </submittedName>
</protein>